<comment type="caution">
    <text evidence="2">The sequence shown here is derived from an EMBL/GenBank/DDBJ whole genome shotgun (WGS) entry which is preliminary data.</text>
</comment>
<dbReference type="Proteomes" id="UP001268651">
    <property type="component" value="Unassembled WGS sequence"/>
</dbReference>
<evidence type="ECO:0000313" key="3">
    <source>
        <dbReference type="Proteomes" id="UP001268651"/>
    </source>
</evidence>
<gene>
    <name evidence="2" type="ORF">RXV94_13805</name>
</gene>
<dbReference type="InterPro" id="IPR057078">
    <property type="entry name" value="HYR-4C"/>
</dbReference>
<organism evidence="2 3">
    <name type="scientific">Gilvirhabdus luticola</name>
    <dbReference type="NCBI Taxonomy" id="3079858"/>
    <lineage>
        <taxon>Bacteria</taxon>
        <taxon>Pseudomonadati</taxon>
        <taxon>Bacteroidota</taxon>
        <taxon>Flavobacteriia</taxon>
        <taxon>Flavobacteriales</taxon>
        <taxon>Flavobacteriaceae</taxon>
        <taxon>Gilvirhabdus</taxon>
    </lineage>
</organism>
<keyword evidence="3" id="KW-1185">Reference proteome</keyword>
<dbReference type="InterPro" id="IPR026341">
    <property type="entry name" value="T9SS_type_B"/>
</dbReference>
<accession>A0ABU3UA07</accession>
<dbReference type="NCBIfam" id="TIGR04131">
    <property type="entry name" value="Bac_Flav_CTERM"/>
    <property type="match status" value="1"/>
</dbReference>
<proteinExistence type="predicted"/>
<evidence type="ECO:0000259" key="1">
    <source>
        <dbReference type="Pfam" id="PF23237"/>
    </source>
</evidence>
<feature type="non-terminal residue" evidence="2">
    <location>
        <position position="1"/>
    </location>
</feature>
<dbReference type="Pfam" id="PF23237">
    <property type="entry name" value="HYR_4C"/>
    <property type="match status" value="1"/>
</dbReference>
<sequence>PDAETLTASDNCGNANVTFNEVRTDGSCPSSYVLARTWTATDECNNTTVHTQNVTVQDTTAPTFVEALPADITVECDVVPDAETLTASDNCGNANVTFNEVRTDGSCPSSYVLARTWTATDECNNTTVHTQNVTVQDTTAPTFVEALPADITVECDIVPDAETLTASDNCGNANVTFNEVRTDGSCPSSYVLARTWTATDECNNTTVHTQNVTVQDTTAPTFVEALPADITVECDIVPDAETLTASDNCGNANVTFNEVRTDGSCPSSYVLARTWTATDECNNTTVHTQNLTVQDTTAPELITSLQTELNVSCADIPEPPTPGFADNCSENVTVVFNEISTFDGTENDYEIIREWSVTDECGNTSVFTQTLFVTMDAIVTQVSDSRCIDDGVIDLTAYVSGDTDSGEWTVVSGDATVSSDGMFDPANGELGDYIFSYSVIENACISTTEITMNINDECVVLPCGQEDVVISKAVTPNGDQWNEYFEITGIELCGFEIDIKIFNRWGALIYESHNYQNDWNGTAHSSSFGNADKVPAGTYYYIVNLKNSGLNPFTGPIYLGTK</sequence>
<dbReference type="Pfam" id="PF13585">
    <property type="entry name" value="CHU_C"/>
    <property type="match status" value="1"/>
</dbReference>
<protein>
    <submittedName>
        <fullName evidence="2">Gliding motility-associated C-terminal domain-containing protein</fullName>
    </submittedName>
</protein>
<name>A0ABU3UA07_9FLAO</name>
<feature type="domain" description="HYR-like" evidence="1">
    <location>
        <begin position="306"/>
        <end position="371"/>
    </location>
</feature>
<evidence type="ECO:0000313" key="2">
    <source>
        <dbReference type="EMBL" id="MDU8887242.1"/>
    </source>
</evidence>
<dbReference type="EMBL" id="JAWHTF010000010">
    <property type="protein sequence ID" value="MDU8887242.1"/>
    <property type="molecule type" value="Genomic_DNA"/>
</dbReference>
<reference evidence="2 3" key="1">
    <citation type="submission" date="2023-10" db="EMBL/GenBank/DDBJ databases">
        <title>Marimonas sp. nov. isolated from tidal mud flat.</title>
        <authorList>
            <person name="Jaincy N.J."/>
            <person name="Srinivasan S."/>
            <person name="Lee S.-S."/>
        </authorList>
    </citation>
    <scope>NUCLEOTIDE SEQUENCE [LARGE SCALE GENOMIC DNA]</scope>
    <source>
        <strain evidence="2 3">MJ-SS3</strain>
    </source>
</reference>
<dbReference type="RefSeq" id="WP_316663383.1">
    <property type="nucleotide sequence ID" value="NZ_JAWHTF010000010.1"/>
</dbReference>